<accession>A0A6J6HPV0</accession>
<evidence type="ECO:0000313" key="1">
    <source>
        <dbReference type="EMBL" id="CAB4615026.1"/>
    </source>
</evidence>
<name>A0A6J6HPV0_9ZZZZ</name>
<organism evidence="1">
    <name type="scientific">freshwater metagenome</name>
    <dbReference type="NCBI Taxonomy" id="449393"/>
    <lineage>
        <taxon>unclassified sequences</taxon>
        <taxon>metagenomes</taxon>
        <taxon>ecological metagenomes</taxon>
    </lineage>
</organism>
<dbReference type="EMBL" id="CAEZVD010000003">
    <property type="protein sequence ID" value="CAB4615026.1"/>
    <property type="molecule type" value="Genomic_DNA"/>
</dbReference>
<gene>
    <name evidence="1" type="ORF">UFOPK1909_00128</name>
</gene>
<reference evidence="1" key="1">
    <citation type="submission" date="2020-05" db="EMBL/GenBank/DDBJ databases">
        <authorList>
            <person name="Chiriac C."/>
            <person name="Salcher M."/>
            <person name="Ghai R."/>
            <person name="Kavagutti S V."/>
        </authorList>
    </citation>
    <scope>NUCLEOTIDE SEQUENCE</scope>
</reference>
<sequence>MFKPNIRGYNRSKIGFTLRGWIFAGEIKILFLNRWPWRKNWLHELNTNQDLEVSFSRRGDAHLHTLFESGSLKDRDRHTKTFKIGTGSLIALFLVAPLMLWQTSSEPNYQDSLQPAIQPKKEPEQLFSNEPTKSGCPKVEDTYPVLEDWVLGKKGPLVQITRSAQIEVGGIRSSHAEFRCGNSVFDFELLEALTPQGWRLRKSTQLEN</sequence>
<protein>
    <submittedName>
        <fullName evidence="1">Unannotated protein</fullName>
    </submittedName>
</protein>
<proteinExistence type="predicted"/>
<dbReference type="AlphaFoldDB" id="A0A6J6HPV0"/>